<dbReference type="PANTHER" id="PTHR31399:SF0">
    <property type="entry name" value="DNA-DIRECTED PRIMASE_POLYMERASE PROTEIN"/>
    <property type="match status" value="1"/>
</dbReference>
<dbReference type="GO" id="GO:0003682">
    <property type="term" value="F:chromatin binding"/>
    <property type="evidence" value="ECO:0007669"/>
    <property type="project" value="TreeGrafter"/>
</dbReference>
<evidence type="ECO:0000313" key="6">
    <source>
        <dbReference type="Proteomes" id="UP000886520"/>
    </source>
</evidence>
<evidence type="ECO:0000313" key="5">
    <source>
        <dbReference type="EMBL" id="KAI5062827.1"/>
    </source>
</evidence>
<comment type="caution">
    <text evidence="5">The sequence shown here is derived from an EMBL/GenBank/DDBJ whole genome shotgun (WGS) entry which is preliminary data.</text>
</comment>
<dbReference type="AlphaFoldDB" id="A0A9D4Z6W4"/>
<gene>
    <name evidence="5" type="ORF">GOP47_0021374</name>
</gene>
<dbReference type="InterPro" id="IPR044917">
    <property type="entry name" value="PRIMPOL"/>
</dbReference>
<reference evidence="5" key="1">
    <citation type="submission" date="2021-01" db="EMBL/GenBank/DDBJ databases">
        <title>Adiantum capillus-veneris genome.</title>
        <authorList>
            <person name="Fang Y."/>
            <person name="Liao Q."/>
        </authorList>
    </citation>
    <scope>NUCLEOTIDE SEQUENCE</scope>
    <source>
        <strain evidence="5">H3</strain>
        <tissue evidence="5">Leaf</tissue>
    </source>
</reference>
<dbReference type="GO" id="GO:0006264">
    <property type="term" value="P:mitochondrial DNA replication"/>
    <property type="evidence" value="ECO:0007669"/>
    <property type="project" value="TreeGrafter"/>
</dbReference>
<comment type="catalytic activity">
    <reaction evidence="2">
        <text>ssDNA + n NTP = ssDNA/pppN(pN)n-1 hybrid + (n-1) diphosphate.</text>
        <dbReference type="EC" id="2.7.7.102"/>
    </reaction>
</comment>
<dbReference type="EMBL" id="JABFUD020000021">
    <property type="protein sequence ID" value="KAI5062827.1"/>
    <property type="molecule type" value="Genomic_DNA"/>
</dbReference>
<keyword evidence="6" id="KW-1185">Reference proteome</keyword>
<dbReference type="Pfam" id="PF03121">
    <property type="entry name" value="Herpes_UL52"/>
    <property type="match status" value="1"/>
</dbReference>
<evidence type="ECO:0000256" key="1">
    <source>
        <dbReference type="ARBA" id="ARBA00026139"/>
    </source>
</evidence>
<evidence type="ECO:0000256" key="2">
    <source>
        <dbReference type="ARBA" id="ARBA00044677"/>
    </source>
</evidence>
<sequence>MESEDPMVVADRLLHCLHRGLSPRVKSSLASRSPKTPLRKAASDSGHDYKEIYFADEFVTPDLKNLTSNSLTKEVSPGVFYGSPVGKCSKRPPQVLRLLHEIRRDLASEGYYTSRNAIWATFGKQDQAMQFVQSHGSKDLALFVYQDHFSGQRRFLATTYKEFWCRYELIPQDHRHHYEIITEGSPCHLYFDLEFDRKANGGLDGNVLVDLLLSQIAEALHNIYSLEYDPSWTVELDSTTEEKFSRHVIIRVPNVAFKDNSHVGAFVTELCSRLDRQRQSDEDISRLYVLKGQSRQDCRSQLFLDQAVYSRNRSFRLPFSSKAGKTARLIPTGRFSCESMSEREVYECSLICRVGAECEKFLTFGSEVKKMAGCAGSLAAGTMAEINASGRLSKHAEFCSSGKSPFPEVDKFIESIACIDGIPGVIRSWYWFSEYGVLVYNMIGNRFCENIGRQHKSNHVMYIVDFRTAGYYQKCHDPDCRGFKSPLRPIPLQTIPASFPLSLPLKDCHANAEKAIAYLGHEECSAGFLSRLCITSDSQVVDHDHFSTDLVLRGNREDEGASMDYSEQRQRSILDEKAFCAEEFPMDDDDWWIAAQQDLEMHVMERYGKRLV</sequence>
<dbReference type="GO" id="GO:0005759">
    <property type="term" value="C:mitochondrial matrix"/>
    <property type="evidence" value="ECO:0007669"/>
    <property type="project" value="TreeGrafter"/>
</dbReference>
<dbReference type="GO" id="GO:0042276">
    <property type="term" value="P:error-prone translesion synthesis"/>
    <property type="evidence" value="ECO:0007669"/>
    <property type="project" value="InterPro"/>
</dbReference>
<evidence type="ECO:0000256" key="4">
    <source>
        <dbReference type="ARBA" id="ARBA00047303"/>
    </source>
</evidence>
<dbReference type="GO" id="GO:0003887">
    <property type="term" value="F:DNA-directed DNA polymerase activity"/>
    <property type="evidence" value="ECO:0007669"/>
    <property type="project" value="UniProtKB-EC"/>
</dbReference>
<organism evidence="5 6">
    <name type="scientific">Adiantum capillus-veneris</name>
    <name type="common">Maidenhair fern</name>
    <dbReference type="NCBI Taxonomy" id="13818"/>
    <lineage>
        <taxon>Eukaryota</taxon>
        <taxon>Viridiplantae</taxon>
        <taxon>Streptophyta</taxon>
        <taxon>Embryophyta</taxon>
        <taxon>Tracheophyta</taxon>
        <taxon>Polypodiopsida</taxon>
        <taxon>Polypodiidae</taxon>
        <taxon>Polypodiales</taxon>
        <taxon>Pteridineae</taxon>
        <taxon>Pteridaceae</taxon>
        <taxon>Vittarioideae</taxon>
        <taxon>Adiantum</taxon>
    </lineage>
</organism>
<evidence type="ECO:0000256" key="3">
    <source>
        <dbReference type="ARBA" id="ARBA00044768"/>
    </source>
</evidence>
<dbReference type="Proteomes" id="UP000886520">
    <property type="component" value="Chromosome 21"/>
</dbReference>
<accession>A0A9D4Z6W4</accession>
<dbReference type="EC" id="2.7.7.102" evidence="3"/>
<name>A0A9D4Z6W4_ADICA</name>
<dbReference type="GO" id="GO:0005634">
    <property type="term" value="C:nucleus"/>
    <property type="evidence" value="ECO:0007669"/>
    <property type="project" value="TreeGrafter"/>
</dbReference>
<proteinExistence type="predicted"/>
<comment type="catalytic activity">
    <reaction evidence="4">
        <text>DNA(n) + a 2'-deoxyribonucleoside 5'-triphosphate = DNA(n+1) + diphosphate</text>
        <dbReference type="Rhea" id="RHEA:22508"/>
        <dbReference type="Rhea" id="RHEA-COMP:17339"/>
        <dbReference type="Rhea" id="RHEA-COMP:17340"/>
        <dbReference type="ChEBI" id="CHEBI:33019"/>
        <dbReference type="ChEBI" id="CHEBI:61560"/>
        <dbReference type="ChEBI" id="CHEBI:173112"/>
        <dbReference type="EC" id="2.7.7.7"/>
    </reaction>
    <physiologicalReaction direction="left-to-right" evidence="4">
        <dbReference type="Rhea" id="RHEA:22509"/>
    </physiologicalReaction>
</comment>
<dbReference type="GO" id="GO:0031297">
    <property type="term" value="P:replication fork processing"/>
    <property type="evidence" value="ECO:0007669"/>
    <property type="project" value="TreeGrafter"/>
</dbReference>
<dbReference type="PANTHER" id="PTHR31399">
    <property type="entry name" value="DNA-DIRECTED PRIMASE / POLYMERASE PROTEIN"/>
    <property type="match status" value="1"/>
</dbReference>
<dbReference type="OrthoDB" id="5988181at2759"/>
<protein>
    <recommendedName>
        <fullName evidence="1">DNA-directed primase/polymerase protein</fullName>
        <ecNumber evidence="3">2.7.7.102</ecNumber>
    </recommendedName>
</protein>
<dbReference type="GO" id="GO:0009411">
    <property type="term" value="P:response to UV"/>
    <property type="evidence" value="ECO:0007669"/>
    <property type="project" value="TreeGrafter"/>
</dbReference>